<gene>
    <name evidence="9" type="ORF">G4Z14_15670</name>
</gene>
<dbReference type="AlphaFoldDB" id="A0A6M0QW78"/>
<keyword evidence="2 7" id="KW-0813">Transport</keyword>
<evidence type="ECO:0000256" key="7">
    <source>
        <dbReference type="RuleBase" id="RU363032"/>
    </source>
</evidence>
<dbReference type="GO" id="GO:0055085">
    <property type="term" value="P:transmembrane transport"/>
    <property type="evidence" value="ECO:0007669"/>
    <property type="project" value="InterPro"/>
</dbReference>
<evidence type="ECO:0000256" key="4">
    <source>
        <dbReference type="ARBA" id="ARBA00022692"/>
    </source>
</evidence>
<keyword evidence="6 7" id="KW-0472">Membrane</keyword>
<dbReference type="GO" id="GO:0005886">
    <property type="term" value="C:plasma membrane"/>
    <property type="evidence" value="ECO:0007669"/>
    <property type="project" value="UniProtKB-SubCell"/>
</dbReference>
<dbReference type="InterPro" id="IPR035906">
    <property type="entry name" value="MetI-like_sf"/>
</dbReference>
<sequence length="273" mass="29971">MIRSRRATLLSYAVLIIAGFASIFPILWIIGISLKTQTDAFAMPPKLIFTPIWDHYAKVWADATFIKGFLNSLFAALLGNLMAFAIGIPAAFALNQRRVPGRATILAWLLLSYMLPEFLFVIPIYGVFQATGLYDSIFGLALVYQTFTLPFTIWMMRAFFADVPFALYEAARLEGAKSWQILLRVYLPMAAPGIAATVILNTIRIWNELAIALGLTFDKAQTVTLAVAGYRGYASIDWGALSAAAITSIFPMLIFAVLAQRQIVGGLSLGAVK</sequence>
<evidence type="ECO:0000256" key="3">
    <source>
        <dbReference type="ARBA" id="ARBA00022475"/>
    </source>
</evidence>
<evidence type="ECO:0000259" key="8">
    <source>
        <dbReference type="PROSITE" id="PS50928"/>
    </source>
</evidence>
<feature type="domain" description="ABC transmembrane type-1" evidence="8">
    <location>
        <begin position="69"/>
        <end position="259"/>
    </location>
</feature>
<evidence type="ECO:0000313" key="10">
    <source>
        <dbReference type="Proteomes" id="UP000477782"/>
    </source>
</evidence>
<name>A0A6M0QW78_9RHOB</name>
<feature type="transmembrane region" description="Helical" evidence="7">
    <location>
        <begin position="137"/>
        <end position="160"/>
    </location>
</feature>
<accession>A0A6M0QW78</accession>
<evidence type="ECO:0000256" key="6">
    <source>
        <dbReference type="ARBA" id="ARBA00023136"/>
    </source>
</evidence>
<dbReference type="Proteomes" id="UP000477782">
    <property type="component" value="Unassembled WGS sequence"/>
</dbReference>
<organism evidence="9 10">
    <name type="scientific">Tabrizicola oligotrophica</name>
    <dbReference type="NCBI Taxonomy" id="2710650"/>
    <lineage>
        <taxon>Bacteria</taxon>
        <taxon>Pseudomonadati</taxon>
        <taxon>Pseudomonadota</taxon>
        <taxon>Alphaproteobacteria</taxon>
        <taxon>Rhodobacterales</taxon>
        <taxon>Paracoccaceae</taxon>
        <taxon>Tabrizicola</taxon>
    </lineage>
</organism>
<keyword evidence="5 7" id="KW-1133">Transmembrane helix</keyword>
<dbReference type="Pfam" id="PF00528">
    <property type="entry name" value="BPD_transp_1"/>
    <property type="match status" value="1"/>
</dbReference>
<dbReference type="PROSITE" id="PS50928">
    <property type="entry name" value="ABC_TM1"/>
    <property type="match status" value="1"/>
</dbReference>
<dbReference type="InterPro" id="IPR050901">
    <property type="entry name" value="BP-dep_ABC_trans_perm"/>
</dbReference>
<dbReference type="PANTHER" id="PTHR32243:SF18">
    <property type="entry name" value="INNER MEMBRANE ABC TRANSPORTER PERMEASE PROTEIN YCJP"/>
    <property type="match status" value="1"/>
</dbReference>
<feature type="transmembrane region" description="Helical" evidence="7">
    <location>
        <begin position="12"/>
        <end position="34"/>
    </location>
</feature>
<feature type="transmembrane region" description="Helical" evidence="7">
    <location>
        <begin position="181"/>
        <end position="203"/>
    </location>
</feature>
<keyword evidence="10" id="KW-1185">Reference proteome</keyword>
<evidence type="ECO:0000256" key="2">
    <source>
        <dbReference type="ARBA" id="ARBA00022448"/>
    </source>
</evidence>
<reference evidence="9 10" key="1">
    <citation type="submission" date="2020-02" db="EMBL/GenBank/DDBJ databases">
        <authorList>
            <person name="Chen W.-M."/>
        </authorList>
    </citation>
    <scope>NUCLEOTIDE SEQUENCE [LARGE SCALE GENOMIC DNA]</scope>
    <source>
        <strain evidence="9 10">KMS-5</strain>
    </source>
</reference>
<dbReference type="InterPro" id="IPR000515">
    <property type="entry name" value="MetI-like"/>
</dbReference>
<dbReference type="SUPFAM" id="SSF161098">
    <property type="entry name" value="MetI-like"/>
    <property type="match status" value="1"/>
</dbReference>
<dbReference type="RefSeq" id="WP_164627434.1">
    <property type="nucleotide sequence ID" value="NZ_JAAIVJ010000012.1"/>
</dbReference>
<dbReference type="EMBL" id="JAAIVJ010000012">
    <property type="protein sequence ID" value="NEY91736.1"/>
    <property type="molecule type" value="Genomic_DNA"/>
</dbReference>
<keyword evidence="3" id="KW-1003">Cell membrane</keyword>
<evidence type="ECO:0000256" key="1">
    <source>
        <dbReference type="ARBA" id="ARBA00004651"/>
    </source>
</evidence>
<comment type="similarity">
    <text evidence="7">Belongs to the binding-protein-dependent transport system permease family.</text>
</comment>
<feature type="transmembrane region" description="Helical" evidence="7">
    <location>
        <begin position="106"/>
        <end position="125"/>
    </location>
</feature>
<keyword evidence="4 7" id="KW-0812">Transmembrane</keyword>
<proteinExistence type="inferred from homology"/>
<dbReference type="CDD" id="cd06261">
    <property type="entry name" value="TM_PBP2"/>
    <property type="match status" value="1"/>
</dbReference>
<feature type="transmembrane region" description="Helical" evidence="7">
    <location>
        <begin position="73"/>
        <end position="94"/>
    </location>
</feature>
<dbReference type="Gene3D" id="1.10.3720.10">
    <property type="entry name" value="MetI-like"/>
    <property type="match status" value="1"/>
</dbReference>
<evidence type="ECO:0000313" key="9">
    <source>
        <dbReference type="EMBL" id="NEY91736.1"/>
    </source>
</evidence>
<protein>
    <submittedName>
        <fullName evidence="9">Carbohydrate ABC transporter permease</fullName>
    </submittedName>
</protein>
<comment type="subcellular location">
    <subcellularLocation>
        <location evidence="1 7">Cell membrane</location>
        <topology evidence="1 7">Multi-pass membrane protein</topology>
    </subcellularLocation>
</comment>
<evidence type="ECO:0000256" key="5">
    <source>
        <dbReference type="ARBA" id="ARBA00022989"/>
    </source>
</evidence>
<comment type="caution">
    <text evidence="9">The sequence shown here is derived from an EMBL/GenBank/DDBJ whole genome shotgun (WGS) entry which is preliminary data.</text>
</comment>
<dbReference type="PANTHER" id="PTHR32243">
    <property type="entry name" value="MALTOSE TRANSPORT SYSTEM PERMEASE-RELATED"/>
    <property type="match status" value="1"/>
</dbReference>
<feature type="transmembrane region" description="Helical" evidence="7">
    <location>
        <begin position="238"/>
        <end position="259"/>
    </location>
</feature>